<dbReference type="Pfam" id="PF17963">
    <property type="entry name" value="Big_9"/>
    <property type="match status" value="1"/>
</dbReference>
<dbReference type="InterPro" id="IPR015919">
    <property type="entry name" value="Cadherin-like_sf"/>
</dbReference>
<evidence type="ECO:0000313" key="9">
    <source>
        <dbReference type="EMBL" id="VGO19243.1"/>
    </source>
</evidence>
<dbReference type="GO" id="GO:0004065">
    <property type="term" value="F:arylsulfatase activity"/>
    <property type="evidence" value="ECO:0007669"/>
    <property type="project" value="TreeGrafter"/>
</dbReference>
<evidence type="ECO:0000256" key="5">
    <source>
        <dbReference type="ARBA" id="ARBA00022801"/>
    </source>
</evidence>
<keyword evidence="10" id="KW-1185">Reference proteome</keyword>
<evidence type="ECO:0000256" key="6">
    <source>
        <dbReference type="ARBA" id="ARBA00022837"/>
    </source>
</evidence>
<evidence type="ECO:0000256" key="7">
    <source>
        <dbReference type="SAM" id="SignalP"/>
    </source>
</evidence>
<keyword evidence="6" id="KW-0106">Calcium</keyword>
<dbReference type="Proteomes" id="UP000346198">
    <property type="component" value="Unassembled WGS sequence"/>
</dbReference>
<evidence type="ECO:0000256" key="1">
    <source>
        <dbReference type="ARBA" id="ARBA00001913"/>
    </source>
</evidence>
<evidence type="ECO:0000256" key="2">
    <source>
        <dbReference type="ARBA" id="ARBA00008779"/>
    </source>
</evidence>
<evidence type="ECO:0000313" key="10">
    <source>
        <dbReference type="Proteomes" id="UP000346198"/>
    </source>
</evidence>
<dbReference type="InterPro" id="IPR013783">
    <property type="entry name" value="Ig-like_fold"/>
</dbReference>
<protein>
    <submittedName>
        <fullName evidence="9">Arylsulfatase</fullName>
    </submittedName>
</protein>
<sequence length="870" mass="92949">MKRLRLLLVAFVACAWVHADLSHTVQSLNNLSKTTFASTGTLSVVKGDVVVMAVSSNKRGGVVPLTFSSTAGTFVEADARSQLGTDPNPNSYVSYLTIDSPGTFDFVVSHAVSITASVWLYKLTADSGNLAFLDSDAVEFNSDANISLPMSYGWDGTTYDNIVVIESGSALKGVLDNTVTGVSGSRITSLSETNGTTAASAWSFTYDPANLGKNSGSIAGVAFAEISSEPLPPIFITDPLIGTSAVTNQPYTGSIADQASDPNGDPMFFSVSPSNTWLSVAANGEISGTPQAGDLGTNHWTVSVTDGISGTNSATLKIFVTAPQTSRTNIVMIVVDDLGWMDLSIQGSEFYETPRIDELATSGMRFTQGYAAHPRCLPSRYGLMSGRFPGANGVPGGPESNLRPWDTTVAEALKAGGYATCFAGKWHLIGTHGADNLPQNQGFDVNFSGGKPGAPPTYFYPYRMPGVAAPTSELATDALYFEEEGVPGEYVTDRLTDEALDWMSSNADQPMFLCMWHYGVHTPYEAPAGLVAKYEAKLATMDYGDQPEYINVGVGQQKMRQDHPIYAAMIESVDTNIGRLMDKVAELGIAGNTVFIFTADNGGLSNRGGYNGRELATANLPLRTGKGWLYEGGMREAFIVSGAGVATMVNSNAVVNGTDIYPTCLELAGLPLQPSNHLDGVSFASALDGSTYDRGEPIFWHCPLARPYSTGDFDSSAIRDGDYKLIWWYTTPGKNYELYNVKLDKEEAFDLSESMPEKAAELLGKLQAWHAGDNTGSGVITKSDADDVSKPPQAWLDDPTAPATLLPMSGNLSLSWGDYLGFDYDLYSRTNLTAGTWMPEGTGITTNEAVLPMVGNEGFYKVDLVLQPES</sequence>
<keyword evidence="5" id="KW-0378">Hydrolase</keyword>
<dbReference type="SUPFAM" id="SSF49313">
    <property type="entry name" value="Cadherin-like"/>
    <property type="match status" value="1"/>
</dbReference>
<feature type="domain" description="Sulfatase N-terminal" evidence="8">
    <location>
        <begin position="329"/>
        <end position="669"/>
    </location>
</feature>
<keyword evidence="4 7" id="KW-0732">Signal</keyword>
<dbReference type="CDD" id="cd16144">
    <property type="entry name" value="ARS_like"/>
    <property type="match status" value="1"/>
</dbReference>
<dbReference type="AlphaFoldDB" id="A0A6C2UHB1"/>
<evidence type="ECO:0000256" key="4">
    <source>
        <dbReference type="ARBA" id="ARBA00022729"/>
    </source>
</evidence>
<dbReference type="InterPro" id="IPR000917">
    <property type="entry name" value="Sulfatase_N"/>
</dbReference>
<keyword evidence="3" id="KW-0479">Metal-binding</keyword>
<comment type="similarity">
    <text evidence="2">Belongs to the sulfatase family.</text>
</comment>
<dbReference type="InterPro" id="IPR017850">
    <property type="entry name" value="Alkaline_phosphatase_core_sf"/>
</dbReference>
<proteinExistence type="inferred from homology"/>
<dbReference type="PROSITE" id="PS00149">
    <property type="entry name" value="SULFATASE_2"/>
    <property type="match status" value="1"/>
</dbReference>
<dbReference type="SUPFAM" id="SSF53649">
    <property type="entry name" value="Alkaline phosphatase-like"/>
    <property type="match status" value="1"/>
</dbReference>
<feature type="signal peptide" evidence="7">
    <location>
        <begin position="1"/>
        <end position="19"/>
    </location>
</feature>
<name>A0A6C2UHB1_9BACT</name>
<gene>
    <name evidence="9" type="primary">atsA_125</name>
    <name evidence="9" type="ORF">SCARR_01300</name>
</gene>
<comment type="cofactor">
    <cofactor evidence="1">
        <name>Ca(2+)</name>
        <dbReference type="ChEBI" id="CHEBI:29108"/>
    </cofactor>
</comment>
<dbReference type="InterPro" id="IPR024607">
    <property type="entry name" value="Sulfatase_CS"/>
</dbReference>
<dbReference type="Gene3D" id="3.30.1120.10">
    <property type="match status" value="1"/>
</dbReference>
<dbReference type="Pfam" id="PF00884">
    <property type="entry name" value="Sulfatase"/>
    <property type="match status" value="1"/>
</dbReference>
<reference evidence="9 10" key="1">
    <citation type="submission" date="2019-04" db="EMBL/GenBank/DDBJ databases">
        <authorList>
            <person name="Van Vliet M D."/>
        </authorList>
    </citation>
    <scope>NUCLEOTIDE SEQUENCE [LARGE SCALE GENOMIC DNA]</scope>
    <source>
        <strain evidence="9 10">F21</strain>
    </source>
</reference>
<dbReference type="InterPro" id="IPR050738">
    <property type="entry name" value="Sulfatase"/>
</dbReference>
<dbReference type="GO" id="GO:0005509">
    <property type="term" value="F:calcium ion binding"/>
    <property type="evidence" value="ECO:0007669"/>
    <property type="project" value="InterPro"/>
</dbReference>
<organism evidence="9 10">
    <name type="scientific">Pontiella sulfatireligans</name>
    <dbReference type="NCBI Taxonomy" id="2750658"/>
    <lineage>
        <taxon>Bacteria</taxon>
        <taxon>Pseudomonadati</taxon>
        <taxon>Kiritimatiellota</taxon>
        <taxon>Kiritimatiellia</taxon>
        <taxon>Kiritimatiellales</taxon>
        <taxon>Pontiellaceae</taxon>
        <taxon>Pontiella</taxon>
    </lineage>
</organism>
<dbReference type="PANTHER" id="PTHR42693:SF42">
    <property type="entry name" value="ARYLSULFATASE G"/>
    <property type="match status" value="1"/>
</dbReference>
<accession>A0A6C2UHB1</accession>
<dbReference type="PANTHER" id="PTHR42693">
    <property type="entry name" value="ARYLSULFATASE FAMILY MEMBER"/>
    <property type="match status" value="1"/>
</dbReference>
<evidence type="ECO:0000256" key="3">
    <source>
        <dbReference type="ARBA" id="ARBA00022723"/>
    </source>
</evidence>
<dbReference type="Gene3D" id="2.60.40.10">
    <property type="entry name" value="Immunoglobulins"/>
    <property type="match status" value="1"/>
</dbReference>
<dbReference type="Gene3D" id="3.40.720.10">
    <property type="entry name" value="Alkaline Phosphatase, subunit A"/>
    <property type="match status" value="1"/>
</dbReference>
<dbReference type="RefSeq" id="WP_136060658.1">
    <property type="nucleotide sequence ID" value="NZ_CAAHFH010000001.1"/>
</dbReference>
<feature type="chain" id="PRO_5029003041" evidence="7">
    <location>
        <begin position="20"/>
        <end position="870"/>
    </location>
</feature>
<dbReference type="GO" id="GO:0016020">
    <property type="term" value="C:membrane"/>
    <property type="evidence" value="ECO:0007669"/>
    <property type="project" value="InterPro"/>
</dbReference>
<evidence type="ECO:0000259" key="8">
    <source>
        <dbReference type="Pfam" id="PF00884"/>
    </source>
</evidence>
<dbReference type="EMBL" id="CAAHFH010000001">
    <property type="protein sequence ID" value="VGO19243.1"/>
    <property type="molecule type" value="Genomic_DNA"/>
</dbReference>